<comment type="function">
    <text evidence="5">Catalyzes the rate-limiting step of the oxidative pentose-phosphate pathway, which represents a route for the dissimilation of carbohydrates besides glycolysis.</text>
</comment>
<comment type="pathway">
    <text evidence="5">Carbohydrate degradation; pentose phosphate pathway; D-ribulose 5-phosphate from D-glucose 6-phosphate (oxidative stage): step 1/3.</text>
</comment>
<name>A0A2P2KQA2_RHIMU</name>
<dbReference type="GO" id="GO:0006098">
    <property type="term" value="P:pentose-phosphate shunt"/>
    <property type="evidence" value="ECO:0007669"/>
    <property type="project" value="UniProtKB-UniPathway"/>
</dbReference>
<protein>
    <recommendedName>
        <fullName evidence="5">Glucose-6-phosphate 1-dehydrogenase</fullName>
        <ecNumber evidence="5">1.1.1.49</ecNumber>
    </recommendedName>
</protein>
<dbReference type="SUPFAM" id="SSF55347">
    <property type="entry name" value="Glyceraldehyde-3-phosphate dehydrogenase-like, C-terminal domain"/>
    <property type="match status" value="1"/>
</dbReference>
<dbReference type="FunFam" id="3.30.360.10:FF:000018">
    <property type="entry name" value="Glucose-6-phosphate 1-dehydrogenase"/>
    <property type="match status" value="1"/>
</dbReference>
<dbReference type="EMBL" id="GGEC01027410">
    <property type="protein sequence ID" value="MBX07894.1"/>
    <property type="molecule type" value="Transcribed_RNA"/>
</dbReference>
<feature type="region of interest" description="Disordered" evidence="6">
    <location>
        <begin position="104"/>
        <end position="125"/>
    </location>
</feature>
<evidence type="ECO:0000313" key="9">
    <source>
        <dbReference type="EMBL" id="MBX07895.1"/>
    </source>
</evidence>
<dbReference type="PRINTS" id="PR00079">
    <property type="entry name" value="G6PDHDRGNASE"/>
</dbReference>
<dbReference type="UniPathway" id="UPA00115">
    <property type="reaction ID" value="UER00408"/>
</dbReference>
<accession>A0A2P2KQA2</accession>
<organism evidence="9">
    <name type="scientific">Rhizophora mucronata</name>
    <name type="common">Asiatic mangrove</name>
    <dbReference type="NCBI Taxonomy" id="61149"/>
    <lineage>
        <taxon>Eukaryota</taxon>
        <taxon>Viridiplantae</taxon>
        <taxon>Streptophyta</taxon>
        <taxon>Embryophyta</taxon>
        <taxon>Tracheophyta</taxon>
        <taxon>Spermatophyta</taxon>
        <taxon>Magnoliopsida</taxon>
        <taxon>eudicotyledons</taxon>
        <taxon>Gunneridae</taxon>
        <taxon>Pentapetalae</taxon>
        <taxon>rosids</taxon>
        <taxon>fabids</taxon>
        <taxon>Malpighiales</taxon>
        <taxon>Rhizophoraceae</taxon>
        <taxon>Rhizophora</taxon>
    </lineage>
</organism>
<dbReference type="PANTHER" id="PTHR23429">
    <property type="entry name" value="GLUCOSE-6-PHOSPHATE 1-DEHYDROGENASE G6PD"/>
    <property type="match status" value="1"/>
</dbReference>
<evidence type="ECO:0000259" key="7">
    <source>
        <dbReference type="Pfam" id="PF00479"/>
    </source>
</evidence>
<comment type="similarity">
    <text evidence="1 5">Belongs to the glucose-6-phosphate dehydrogenase family.</text>
</comment>
<dbReference type="Gene3D" id="3.30.360.10">
    <property type="entry name" value="Dihydrodipicolinate Reductase, domain 2"/>
    <property type="match status" value="1"/>
</dbReference>
<keyword evidence="2 5" id="KW-0313">Glucose metabolism</keyword>
<dbReference type="InterPro" id="IPR022675">
    <property type="entry name" value="G6P_DH_C"/>
</dbReference>
<dbReference type="NCBIfam" id="TIGR00871">
    <property type="entry name" value="zwf"/>
    <property type="match status" value="1"/>
</dbReference>
<sequence>MKSVSFSHLPIPFPESSTARPVSLRFGGPEVRARSFPVVGNTWYSVDHGRLLLHGGSANFCQRFSGLKQWIIKSASLQLSTKGCQHPKELRIIRNQDKDHLASDLETTSTSGGQISGEGQKIDVPNATNTVTSAKSPPSSPHRHSLNIPIHSGRGPSLCIAVIGATGELARGKIFPALFALYYSGFLPEDVGIFGYSRKDLTDDDLRSIIASTLTCRIDHQQNCEDKMEAFLSRTYYLNGGYNNREGMSKLNARMRQIEDESEANRIFYLSVPQEALLDVASSLADHAQTYKGWNRIIIEKPFGFDALSSHQLTKSLLSKFEENQLYRIDHLLGRNLIENLTVLRFSNLVFEPLWSRTYIRNVQVILSEDFSVKTGRYFDGYGIIRDIVHSHLLQTVALLAMGPPISLDGEDIRNEKVKVLRSIRKLDPSDVILGQYKAVSGAKVDLNSNSMTPTFFAAALYIDNARWDGVPFLIKTGVGLIKHRVEIRIQFHHVPGNLYRERIGHNIDMATNELILRDMPDEAILVKINNKIPGLGLQLDASELNLLYKDKYNAEVPDSYEHLLLDVVDGDNHLFMRSDEVAAAWGILAPILHEIDKHHITPELYEVGGRGPVGAYYLWAKHGVRWADE</sequence>
<evidence type="ECO:0000256" key="3">
    <source>
        <dbReference type="ARBA" id="ARBA00022857"/>
    </source>
</evidence>
<evidence type="ECO:0000256" key="4">
    <source>
        <dbReference type="ARBA" id="ARBA00023277"/>
    </source>
</evidence>
<keyword evidence="4 5" id="KW-0119">Carbohydrate metabolism</keyword>
<dbReference type="GO" id="GO:0004345">
    <property type="term" value="F:glucose-6-phosphate dehydrogenase activity"/>
    <property type="evidence" value="ECO:0007669"/>
    <property type="project" value="UniProtKB-EC"/>
</dbReference>
<reference evidence="9" key="1">
    <citation type="submission" date="2018-02" db="EMBL/GenBank/DDBJ databases">
        <title>Rhizophora mucronata_Transcriptome.</title>
        <authorList>
            <person name="Meera S.P."/>
            <person name="Sreeshan A."/>
            <person name="Augustine A."/>
        </authorList>
    </citation>
    <scope>NUCLEOTIDE SEQUENCE</scope>
    <source>
        <tissue evidence="9">Leaf</tissue>
    </source>
</reference>
<dbReference type="InterPro" id="IPR036291">
    <property type="entry name" value="NAD(P)-bd_dom_sf"/>
</dbReference>
<dbReference type="SUPFAM" id="SSF51735">
    <property type="entry name" value="NAD(P)-binding Rossmann-fold domains"/>
    <property type="match status" value="1"/>
</dbReference>
<dbReference type="EMBL" id="GGEC01027411">
    <property type="protein sequence ID" value="MBX07895.1"/>
    <property type="molecule type" value="Transcribed_RNA"/>
</dbReference>
<evidence type="ECO:0000259" key="8">
    <source>
        <dbReference type="Pfam" id="PF02781"/>
    </source>
</evidence>
<evidence type="ECO:0000256" key="2">
    <source>
        <dbReference type="ARBA" id="ARBA00022526"/>
    </source>
</evidence>
<dbReference type="PANTHER" id="PTHR23429:SF4">
    <property type="entry name" value="INACTIVE GLUCOSE-6-PHOSPHATE 1-DEHYDROGENASE 4, CHLOROPLASTIC"/>
    <property type="match status" value="1"/>
</dbReference>
<evidence type="ECO:0000256" key="5">
    <source>
        <dbReference type="RuleBase" id="RU362120"/>
    </source>
</evidence>
<evidence type="ECO:0000256" key="6">
    <source>
        <dbReference type="SAM" id="MobiDB-lite"/>
    </source>
</evidence>
<dbReference type="InterPro" id="IPR001282">
    <property type="entry name" value="G6P_DH"/>
</dbReference>
<dbReference type="GO" id="GO:0006006">
    <property type="term" value="P:glucose metabolic process"/>
    <property type="evidence" value="ECO:0007669"/>
    <property type="project" value="UniProtKB-KW"/>
</dbReference>
<dbReference type="InterPro" id="IPR022674">
    <property type="entry name" value="G6P_DH_NAD-bd"/>
</dbReference>
<dbReference type="Gene3D" id="3.40.50.720">
    <property type="entry name" value="NAD(P)-binding Rossmann-like Domain"/>
    <property type="match status" value="1"/>
</dbReference>
<dbReference type="Pfam" id="PF02781">
    <property type="entry name" value="G6PD_C"/>
    <property type="match status" value="1"/>
</dbReference>
<comment type="catalytic activity">
    <reaction evidence="5">
        <text>D-glucose 6-phosphate + NADP(+) = 6-phospho-D-glucono-1,5-lactone + NADPH + H(+)</text>
        <dbReference type="Rhea" id="RHEA:15841"/>
        <dbReference type="ChEBI" id="CHEBI:15378"/>
        <dbReference type="ChEBI" id="CHEBI:57783"/>
        <dbReference type="ChEBI" id="CHEBI:57955"/>
        <dbReference type="ChEBI" id="CHEBI:58349"/>
        <dbReference type="ChEBI" id="CHEBI:61548"/>
        <dbReference type="EC" id="1.1.1.49"/>
    </reaction>
</comment>
<dbReference type="HAMAP" id="MF_00966">
    <property type="entry name" value="G6PD"/>
    <property type="match status" value="1"/>
</dbReference>
<keyword evidence="5" id="KW-0560">Oxidoreductase</keyword>
<feature type="domain" description="Glucose-6-phosphate dehydrogenase NAD-binding" evidence="7">
    <location>
        <begin position="162"/>
        <end position="340"/>
    </location>
</feature>
<dbReference type="AlphaFoldDB" id="A0A2P2KQA2"/>
<dbReference type="GO" id="GO:0050661">
    <property type="term" value="F:NADP binding"/>
    <property type="evidence" value="ECO:0007669"/>
    <property type="project" value="InterPro"/>
</dbReference>
<keyword evidence="3 5" id="KW-0521">NADP</keyword>
<proteinExistence type="inferred from homology"/>
<dbReference type="EC" id="1.1.1.49" evidence="5"/>
<feature type="domain" description="Glucose-6-phosphate dehydrogenase C-terminal" evidence="8">
    <location>
        <begin position="343"/>
        <end position="627"/>
    </location>
</feature>
<evidence type="ECO:0000256" key="1">
    <source>
        <dbReference type="ARBA" id="ARBA00009975"/>
    </source>
</evidence>
<dbReference type="Pfam" id="PF00479">
    <property type="entry name" value="G6PD_N"/>
    <property type="match status" value="1"/>
</dbReference>